<proteinExistence type="predicted"/>
<evidence type="ECO:0000313" key="2">
    <source>
        <dbReference type="EMBL" id="KAK3294795.1"/>
    </source>
</evidence>
<protein>
    <recommendedName>
        <fullName evidence="4">Secreted protein</fullName>
    </recommendedName>
</protein>
<evidence type="ECO:0000256" key="1">
    <source>
        <dbReference type="SAM" id="SignalP"/>
    </source>
</evidence>
<accession>A0AAE0HEA5</accession>
<sequence>MDENPRRACRQLPWHRQLLLFLFLFHLGFRSFGSPSRMECYPLIASIRTLGRTLRVIVPIVDTRTRASRWDWSS</sequence>
<keyword evidence="3" id="KW-1185">Reference proteome</keyword>
<evidence type="ECO:0000313" key="3">
    <source>
        <dbReference type="Proteomes" id="UP001278766"/>
    </source>
</evidence>
<evidence type="ECO:0008006" key="4">
    <source>
        <dbReference type="Google" id="ProtNLM"/>
    </source>
</evidence>
<keyword evidence="1" id="KW-0732">Signal</keyword>
<reference evidence="2" key="2">
    <citation type="submission" date="2023-06" db="EMBL/GenBank/DDBJ databases">
        <authorList>
            <consortium name="Lawrence Berkeley National Laboratory"/>
            <person name="Haridas S."/>
            <person name="Hensen N."/>
            <person name="Bonometti L."/>
            <person name="Westerberg I."/>
            <person name="Brannstrom I.O."/>
            <person name="Guillou S."/>
            <person name="Cros-Aarteil S."/>
            <person name="Calhoun S."/>
            <person name="Kuo A."/>
            <person name="Mondo S."/>
            <person name="Pangilinan J."/>
            <person name="Riley R."/>
            <person name="Labutti K."/>
            <person name="Andreopoulos B."/>
            <person name="Lipzen A."/>
            <person name="Chen C."/>
            <person name="Yanf M."/>
            <person name="Daum C."/>
            <person name="Ng V."/>
            <person name="Clum A."/>
            <person name="Steindorff A."/>
            <person name="Ohm R."/>
            <person name="Martin F."/>
            <person name="Silar P."/>
            <person name="Natvig D."/>
            <person name="Lalanne C."/>
            <person name="Gautier V."/>
            <person name="Ament-Velasquez S.L."/>
            <person name="Kruys A."/>
            <person name="Hutchinson M.I."/>
            <person name="Powell A.J."/>
            <person name="Barry K."/>
            <person name="Miller A.N."/>
            <person name="Grigoriev I.V."/>
            <person name="Debuchy R."/>
            <person name="Gladieux P."/>
            <person name="Thoren M.H."/>
            <person name="Johannesson H."/>
        </authorList>
    </citation>
    <scope>NUCLEOTIDE SEQUENCE</scope>
    <source>
        <strain evidence="2">CBS 168.71</strain>
    </source>
</reference>
<name>A0AAE0HEA5_9PEZI</name>
<feature type="chain" id="PRO_5042030114" description="Secreted protein" evidence="1">
    <location>
        <begin position="34"/>
        <end position="74"/>
    </location>
</feature>
<dbReference type="GeneID" id="87841115"/>
<dbReference type="RefSeq" id="XP_062658309.1">
    <property type="nucleotide sequence ID" value="XM_062804167.1"/>
</dbReference>
<dbReference type="AlphaFoldDB" id="A0AAE0HEA5"/>
<gene>
    <name evidence="2" type="ORF">B0H64DRAFT_401596</name>
</gene>
<dbReference type="EMBL" id="JAUEPN010000005">
    <property type="protein sequence ID" value="KAK3294795.1"/>
    <property type="molecule type" value="Genomic_DNA"/>
</dbReference>
<organism evidence="2 3">
    <name type="scientific">Chaetomium fimeti</name>
    <dbReference type="NCBI Taxonomy" id="1854472"/>
    <lineage>
        <taxon>Eukaryota</taxon>
        <taxon>Fungi</taxon>
        <taxon>Dikarya</taxon>
        <taxon>Ascomycota</taxon>
        <taxon>Pezizomycotina</taxon>
        <taxon>Sordariomycetes</taxon>
        <taxon>Sordariomycetidae</taxon>
        <taxon>Sordariales</taxon>
        <taxon>Chaetomiaceae</taxon>
        <taxon>Chaetomium</taxon>
    </lineage>
</organism>
<reference evidence="2" key="1">
    <citation type="journal article" date="2023" name="Mol. Phylogenet. Evol.">
        <title>Genome-scale phylogeny and comparative genomics of the fungal order Sordariales.</title>
        <authorList>
            <person name="Hensen N."/>
            <person name="Bonometti L."/>
            <person name="Westerberg I."/>
            <person name="Brannstrom I.O."/>
            <person name="Guillou S."/>
            <person name="Cros-Aarteil S."/>
            <person name="Calhoun S."/>
            <person name="Haridas S."/>
            <person name="Kuo A."/>
            <person name="Mondo S."/>
            <person name="Pangilinan J."/>
            <person name="Riley R."/>
            <person name="LaButti K."/>
            <person name="Andreopoulos B."/>
            <person name="Lipzen A."/>
            <person name="Chen C."/>
            <person name="Yan M."/>
            <person name="Daum C."/>
            <person name="Ng V."/>
            <person name="Clum A."/>
            <person name="Steindorff A."/>
            <person name="Ohm R.A."/>
            <person name="Martin F."/>
            <person name="Silar P."/>
            <person name="Natvig D.O."/>
            <person name="Lalanne C."/>
            <person name="Gautier V."/>
            <person name="Ament-Velasquez S.L."/>
            <person name="Kruys A."/>
            <person name="Hutchinson M.I."/>
            <person name="Powell A.J."/>
            <person name="Barry K."/>
            <person name="Miller A.N."/>
            <person name="Grigoriev I.V."/>
            <person name="Debuchy R."/>
            <person name="Gladieux P."/>
            <person name="Hiltunen Thoren M."/>
            <person name="Johannesson H."/>
        </authorList>
    </citation>
    <scope>NUCLEOTIDE SEQUENCE</scope>
    <source>
        <strain evidence="2">CBS 168.71</strain>
    </source>
</reference>
<dbReference type="Proteomes" id="UP001278766">
    <property type="component" value="Unassembled WGS sequence"/>
</dbReference>
<comment type="caution">
    <text evidence="2">The sequence shown here is derived from an EMBL/GenBank/DDBJ whole genome shotgun (WGS) entry which is preliminary data.</text>
</comment>
<feature type="signal peptide" evidence="1">
    <location>
        <begin position="1"/>
        <end position="33"/>
    </location>
</feature>